<dbReference type="SUPFAM" id="SSF52833">
    <property type="entry name" value="Thioredoxin-like"/>
    <property type="match status" value="1"/>
</dbReference>
<name>A0A1J3JG85_NOCCA</name>
<dbReference type="AlphaFoldDB" id="A0A1J3JG85"/>
<evidence type="ECO:0008006" key="2">
    <source>
        <dbReference type="Google" id="ProtNLM"/>
    </source>
</evidence>
<accession>A0A1J3JG85</accession>
<gene>
    <name evidence="1" type="ORF">MP_TR11327_c0_g1_i1_g.33991</name>
</gene>
<dbReference type="Gene3D" id="3.40.30.10">
    <property type="entry name" value="Glutaredoxin"/>
    <property type="match status" value="1"/>
</dbReference>
<reference evidence="1" key="1">
    <citation type="submission" date="2016-07" db="EMBL/GenBank/DDBJ databases">
        <title>De novo transcriptome assembly of four accessions of the metal hyperaccumulator plant Noccaea caerulescens.</title>
        <authorList>
            <person name="Blande D."/>
            <person name="Halimaa P."/>
            <person name="Tervahauta A.I."/>
            <person name="Aarts M.G."/>
            <person name="Karenlampi S.O."/>
        </authorList>
    </citation>
    <scope>NUCLEOTIDE SEQUENCE</scope>
</reference>
<proteinExistence type="predicted"/>
<dbReference type="InterPro" id="IPR036249">
    <property type="entry name" value="Thioredoxin-like_sf"/>
</dbReference>
<organism evidence="1">
    <name type="scientific">Noccaea caerulescens</name>
    <name type="common">Alpine penny-cress</name>
    <name type="synonym">Thlaspi caerulescens</name>
    <dbReference type="NCBI Taxonomy" id="107243"/>
    <lineage>
        <taxon>Eukaryota</taxon>
        <taxon>Viridiplantae</taxon>
        <taxon>Streptophyta</taxon>
        <taxon>Embryophyta</taxon>
        <taxon>Tracheophyta</taxon>
        <taxon>Spermatophyta</taxon>
        <taxon>Magnoliopsida</taxon>
        <taxon>eudicotyledons</taxon>
        <taxon>Gunneridae</taxon>
        <taxon>Pentapetalae</taxon>
        <taxon>rosids</taxon>
        <taxon>malvids</taxon>
        <taxon>Brassicales</taxon>
        <taxon>Brassicaceae</taxon>
        <taxon>Coluteocarpeae</taxon>
        <taxon>Noccaea</taxon>
    </lineage>
</organism>
<protein>
    <recommendedName>
        <fullName evidence="2">DSBA-like thioredoxin domain-containing protein</fullName>
    </recommendedName>
</protein>
<sequence length="73" mass="7911">MKSNGIDPTKVKAAFDESFSKEDNKYLKASREHLASAGVNKFPAVSINGQKVRGSLNAELIFDDVCNTLLSPP</sequence>
<dbReference type="EMBL" id="GEVM01014545">
    <property type="protein sequence ID" value="JAU91393.1"/>
    <property type="molecule type" value="Transcribed_RNA"/>
</dbReference>
<evidence type="ECO:0000313" key="1">
    <source>
        <dbReference type="EMBL" id="JAU91393.1"/>
    </source>
</evidence>